<evidence type="ECO:0000256" key="6">
    <source>
        <dbReference type="ARBA" id="ARBA00022801"/>
    </source>
</evidence>
<evidence type="ECO:0000256" key="1">
    <source>
        <dbReference type="ARBA" id="ARBA00001947"/>
    </source>
</evidence>
<evidence type="ECO:0000256" key="3">
    <source>
        <dbReference type="ARBA" id="ARBA00022670"/>
    </source>
</evidence>
<keyword evidence="8" id="KW-0482">Metalloprotease</keyword>
<dbReference type="OrthoDB" id="9805070at2"/>
<evidence type="ECO:0000256" key="7">
    <source>
        <dbReference type="ARBA" id="ARBA00022833"/>
    </source>
</evidence>
<feature type="domain" description="Csd3-like second N-terminal" evidence="11">
    <location>
        <begin position="153"/>
        <end position="269"/>
    </location>
</feature>
<dbReference type="GO" id="GO:0030313">
    <property type="term" value="C:cell envelope"/>
    <property type="evidence" value="ECO:0007669"/>
    <property type="project" value="UniProtKB-SubCell"/>
</dbReference>
<dbReference type="InterPro" id="IPR045834">
    <property type="entry name" value="Csd3_N2"/>
</dbReference>
<reference evidence="12 13" key="1">
    <citation type="journal article" date="2016" name="J. Microbiol.">
        <title>Dankookia rubra gen. nov., sp. nov., an alphaproteobacterium isolated from sediment of a shallow stream.</title>
        <authorList>
            <person name="Kim W.H."/>
            <person name="Kim D.H."/>
            <person name="Kang K."/>
            <person name="Ahn T.Y."/>
        </authorList>
    </citation>
    <scope>NUCLEOTIDE SEQUENCE [LARGE SCALE GENOMIC DNA]</scope>
    <source>
        <strain evidence="12 13">JCM30602</strain>
    </source>
</reference>
<dbReference type="Pfam" id="PF19425">
    <property type="entry name" value="Csd3_N2"/>
    <property type="match status" value="1"/>
</dbReference>
<evidence type="ECO:0000313" key="13">
    <source>
        <dbReference type="Proteomes" id="UP000295096"/>
    </source>
</evidence>
<dbReference type="InterPro" id="IPR050570">
    <property type="entry name" value="Cell_wall_metabolism_enzyme"/>
</dbReference>
<evidence type="ECO:0000256" key="5">
    <source>
        <dbReference type="ARBA" id="ARBA00022729"/>
    </source>
</evidence>
<feature type="domain" description="M23ase beta-sheet core" evidence="10">
    <location>
        <begin position="282"/>
        <end position="378"/>
    </location>
</feature>
<dbReference type="Gene3D" id="2.70.70.10">
    <property type="entry name" value="Glucose Permease (Domain IIA)"/>
    <property type="match status" value="1"/>
</dbReference>
<dbReference type="InterPro" id="IPR011055">
    <property type="entry name" value="Dup_hybrid_motif"/>
</dbReference>
<dbReference type="Gene3D" id="3.10.450.350">
    <property type="match status" value="1"/>
</dbReference>
<feature type="chain" id="PRO_5020236660" evidence="9">
    <location>
        <begin position="27"/>
        <end position="421"/>
    </location>
</feature>
<accession>A0A4R5Q6R7</accession>
<keyword evidence="5 9" id="KW-0732">Signal</keyword>
<proteinExistence type="predicted"/>
<dbReference type="GO" id="GO:0006508">
    <property type="term" value="P:proteolysis"/>
    <property type="evidence" value="ECO:0007669"/>
    <property type="project" value="UniProtKB-KW"/>
</dbReference>
<organism evidence="12 13">
    <name type="scientific">Dankookia rubra</name>
    <dbReference type="NCBI Taxonomy" id="1442381"/>
    <lineage>
        <taxon>Bacteria</taxon>
        <taxon>Pseudomonadati</taxon>
        <taxon>Pseudomonadota</taxon>
        <taxon>Alphaproteobacteria</taxon>
        <taxon>Acetobacterales</taxon>
        <taxon>Roseomonadaceae</taxon>
        <taxon>Dankookia</taxon>
    </lineage>
</organism>
<feature type="signal peptide" evidence="9">
    <location>
        <begin position="1"/>
        <end position="26"/>
    </location>
</feature>
<name>A0A4R5Q6R7_9PROT</name>
<dbReference type="CDD" id="cd12797">
    <property type="entry name" value="M23_peptidase"/>
    <property type="match status" value="1"/>
</dbReference>
<keyword evidence="6" id="KW-0378">Hydrolase</keyword>
<dbReference type="GO" id="GO:0046872">
    <property type="term" value="F:metal ion binding"/>
    <property type="evidence" value="ECO:0007669"/>
    <property type="project" value="UniProtKB-KW"/>
</dbReference>
<protein>
    <submittedName>
        <fullName evidence="12">M23 family metallopeptidase</fullName>
    </submittedName>
</protein>
<comment type="subcellular location">
    <subcellularLocation>
        <location evidence="2">Cell envelope</location>
    </subcellularLocation>
</comment>
<evidence type="ECO:0000259" key="10">
    <source>
        <dbReference type="Pfam" id="PF01551"/>
    </source>
</evidence>
<evidence type="ECO:0000256" key="2">
    <source>
        <dbReference type="ARBA" id="ARBA00004196"/>
    </source>
</evidence>
<dbReference type="GO" id="GO:0004222">
    <property type="term" value="F:metalloendopeptidase activity"/>
    <property type="evidence" value="ECO:0007669"/>
    <property type="project" value="TreeGrafter"/>
</dbReference>
<evidence type="ECO:0000259" key="11">
    <source>
        <dbReference type="Pfam" id="PF19425"/>
    </source>
</evidence>
<comment type="caution">
    <text evidence="12">The sequence shown here is derived from an EMBL/GenBank/DDBJ whole genome shotgun (WGS) entry which is preliminary data.</text>
</comment>
<keyword evidence="7" id="KW-0862">Zinc</keyword>
<keyword evidence="4" id="KW-0479">Metal-binding</keyword>
<comment type="cofactor">
    <cofactor evidence="1">
        <name>Zn(2+)</name>
        <dbReference type="ChEBI" id="CHEBI:29105"/>
    </cofactor>
</comment>
<dbReference type="SUPFAM" id="SSF51261">
    <property type="entry name" value="Duplicated hybrid motif"/>
    <property type="match status" value="1"/>
</dbReference>
<gene>
    <name evidence="12" type="ORF">E2C06_33875</name>
</gene>
<dbReference type="Proteomes" id="UP000295096">
    <property type="component" value="Unassembled WGS sequence"/>
</dbReference>
<dbReference type="PANTHER" id="PTHR21666:SF289">
    <property type="entry name" value="L-ALA--D-GLU ENDOPEPTIDASE"/>
    <property type="match status" value="1"/>
</dbReference>
<dbReference type="RefSeq" id="WP_133292960.1">
    <property type="nucleotide sequence ID" value="NZ_SMSJ01000144.1"/>
</dbReference>
<evidence type="ECO:0000256" key="9">
    <source>
        <dbReference type="SAM" id="SignalP"/>
    </source>
</evidence>
<dbReference type="AlphaFoldDB" id="A0A4R5Q6R7"/>
<keyword evidence="3" id="KW-0645">Protease</keyword>
<sequence length="421" mass="45555">MLHRTRRHARWLSVACLSLGASAATAADPMPPGYRPVLSTGGLAHGVSTTRSRPTIRTVVARRGQTVAQVLAAAGVERRELEPAVSALASLLPPRAALPAGHELTLRQAAADDALLALTFQPQPGRTVTVTRTPTGWIAHEETAGERRHLALARGTIREDLLDDLRGAGLPDSLARELVQGLAHELDFQRELRPGDSFTILFERFRDREGDLLREGRMLHAGFALSGRDLSLWRYDTEAGPDWFDDQGRSLRRAFLRTPLDGARVTSGFGMRAHPVLGYTRQHQGIDFAAPSGTPVLAASDGEVVQIGWLSGYGRVVTLQHPEDRSTRYAHLSAFAPGLKLGDRVRQGEMIGKVGRTGVATGNHLHYEIAEAGRQIDPSRARTRPATVLEGPALAAFQATRQGLTVLAGRLQPMQEVAAAD</sequence>
<evidence type="ECO:0000256" key="4">
    <source>
        <dbReference type="ARBA" id="ARBA00022723"/>
    </source>
</evidence>
<evidence type="ECO:0000256" key="8">
    <source>
        <dbReference type="ARBA" id="ARBA00023049"/>
    </source>
</evidence>
<keyword evidence="13" id="KW-1185">Reference proteome</keyword>
<dbReference type="Pfam" id="PF01551">
    <property type="entry name" value="Peptidase_M23"/>
    <property type="match status" value="1"/>
</dbReference>
<dbReference type="PANTHER" id="PTHR21666">
    <property type="entry name" value="PEPTIDASE-RELATED"/>
    <property type="match status" value="1"/>
</dbReference>
<dbReference type="InterPro" id="IPR016047">
    <property type="entry name" value="M23ase_b-sheet_dom"/>
</dbReference>
<evidence type="ECO:0000313" key="12">
    <source>
        <dbReference type="EMBL" id="TDH58199.1"/>
    </source>
</evidence>
<dbReference type="EMBL" id="SMSJ01000144">
    <property type="protein sequence ID" value="TDH58199.1"/>
    <property type="molecule type" value="Genomic_DNA"/>
</dbReference>